<proteinExistence type="predicted"/>
<keyword evidence="3" id="KW-1185">Reference proteome</keyword>
<dbReference type="InterPro" id="IPR011576">
    <property type="entry name" value="Pyridox_Oxase_N"/>
</dbReference>
<comment type="caution">
    <text evidence="2">The sequence shown here is derived from an EMBL/GenBank/DDBJ whole genome shotgun (WGS) entry which is preliminary data.</text>
</comment>
<dbReference type="Proteomes" id="UP001143480">
    <property type="component" value="Unassembled WGS sequence"/>
</dbReference>
<reference evidence="2" key="2">
    <citation type="submission" date="2023-01" db="EMBL/GenBank/DDBJ databases">
        <authorList>
            <person name="Sun Q."/>
            <person name="Evtushenko L."/>
        </authorList>
    </citation>
    <scope>NUCLEOTIDE SEQUENCE</scope>
    <source>
        <strain evidence="2">VKM Ac-1321</strain>
    </source>
</reference>
<dbReference type="AlphaFoldDB" id="A0A9W6KRF7"/>
<dbReference type="Gene3D" id="2.30.110.10">
    <property type="entry name" value="Electron Transport, Fmn-binding Protein, Chain A"/>
    <property type="match status" value="1"/>
</dbReference>
<reference evidence="2" key="1">
    <citation type="journal article" date="2014" name="Int. J. Syst. Evol. Microbiol.">
        <title>Complete genome sequence of Corynebacterium casei LMG S-19264T (=DSM 44701T), isolated from a smear-ripened cheese.</title>
        <authorList>
            <consortium name="US DOE Joint Genome Institute (JGI-PGF)"/>
            <person name="Walter F."/>
            <person name="Albersmeier A."/>
            <person name="Kalinowski J."/>
            <person name="Ruckert C."/>
        </authorList>
    </citation>
    <scope>NUCLEOTIDE SEQUENCE</scope>
    <source>
        <strain evidence="2">VKM Ac-1321</strain>
    </source>
</reference>
<dbReference type="EMBL" id="BSFP01000055">
    <property type="protein sequence ID" value="GLL05299.1"/>
    <property type="molecule type" value="Genomic_DNA"/>
</dbReference>
<evidence type="ECO:0000313" key="2">
    <source>
        <dbReference type="EMBL" id="GLL05299.1"/>
    </source>
</evidence>
<protein>
    <recommendedName>
        <fullName evidence="1">Pyridoxamine 5'-phosphate oxidase N-terminal domain-containing protein</fullName>
    </recommendedName>
</protein>
<evidence type="ECO:0000259" key="1">
    <source>
        <dbReference type="Pfam" id="PF01243"/>
    </source>
</evidence>
<name>A0A9W6KRF7_9ACTN</name>
<organism evidence="2 3">
    <name type="scientific">Dactylosporangium matsuzakiense</name>
    <dbReference type="NCBI Taxonomy" id="53360"/>
    <lineage>
        <taxon>Bacteria</taxon>
        <taxon>Bacillati</taxon>
        <taxon>Actinomycetota</taxon>
        <taxon>Actinomycetes</taxon>
        <taxon>Micromonosporales</taxon>
        <taxon>Micromonosporaceae</taxon>
        <taxon>Dactylosporangium</taxon>
    </lineage>
</organism>
<dbReference type="RefSeq" id="WP_261959873.1">
    <property type="nucleotide sequence ID" value="NZ_BAAAXA010000001.1"/>
</dbReference>
<evidence type="ECO:0000313" key="3">
    <source>
        <dbReference type="Proteomes" id="UP001143480"/>
    </source>
</evidence>
<sequence>MVEQISEATAAFLAEVMPVVVGTRRRDGRVKMNPAWYEFRDGHFWLNSWRGARWLEHLERDGLASLLLIAPDDMHKVVHAETELVCSTEDGAGAHIDRLSQRYRGVPYRAPVPQRRVMLQLRPLSLRSTLDNAARPAWGAR</sequence>
<dbReference type="Pfam" id="PF01243">
    <property type="entry name" value="PNPOx_N"/>
    <property type="match status" value="1"/>
</dbReference>
<feature type="domain" description="Pyridoxamine 5'-phosphate oxidase N-terminal" evidence="1">
    <location>
        <begin position="6"/>
        <end position="127"/>
    </location>
</feature>
<dbReference type="SUPFAM" id="SSF50475">
    <property type="entry name" value="FMN-binding split barrel"/>
    <property type="match status" value="1"/>
</dbReference>
<dbReference type="InterPro" id="IPR012349">
    <property type="entry name" value="Split_barrel_FMN-bd"/>
</dbReference>
<gene>
    <name evidence="2" type="ORF">GCM10017581_070460</name>
</gene>
<accession>A0A9W6KRF7</accession>